<feature type="domain" description="Response regulatory" evidence="4">
    <location>
        <begin position="5"/>
        <end position="121"/>
    </location>
</feature>
<dbReference type="InterPro" id="IPR011006">
    <property type="entry name" value="CheY-like_superfamily"/>
</dbReference>
<evidence type="ECO:0000259" key="4">
    <source>
        <dbReference type="PROSITE" id="PS50110"/>
    </source>
</evidence>
<dbReference type="RefSeq" id="WP_146508295.1">
    <property type="nucleotide sequence ID" value="NZ_SIHI01000001.1"/>
</dbReference>
<comment type="caution">
    <text evidence="5">The sequence shown here is derived from an EMBL/GenBank/DDBJ whole genome shotgun (WGS) entry which is preliminary data.</text>
</comment>
<dbReference type="InterPro" id="IPR025497">
    <property type="entry name" value="PatA-like_N"/>
</dbReference>
<dbReference type="Gene3D" id="3.40.50.2300">
    <property type="match status" value="1"/>
</dbReference>
<dbReference type="Proteomes" id="UP000317243">
    <property type="component" value="Unassembled WGS sequence"/>
</dbReference>
<dbReference type="SMART" id="SM00448">
    <property type="entry name" value="REC"/>
    <property type="match status" value="1"/>
</dbReference>
<dbReference type="OrthoDB" id="236568at2"/>
<dbReference type="PANTHER" id="PTHR44591">
    <property type="entry name" value="STRESS RESPONSE REGULATOR PROTEIN 1"/>
    <property type="match status" value="1"/>
</dbReference>
<keyword evidence="1 2" id="KW-0597">Phosphoprotein</keyword>
<gene>
    <name evidence="5" type="primary">afsQ1</name>
    <name evidence="5" type="ORF">KOR42_14960</name>
</gene>
<feature type="region of interest" description="Disordered" evidence="3">
    <location>
        <begin position="507"/>
        <end position="530"/>
    </location>
</feature>
<proteinExistence type="predicted"/>
<dbReference type="SUPFAM" id="SSF52172">
    <property type="entry name" value="CheY-like"/>
    <property type="match status" value="1"/>
</dbReference>
<reference evidence="5 6" key="1">
    <citation type="submission" date="2019-02" db="EMBL/GenBank/DDBJ databases">
        <title>Deep-cultivation of Planctomycetes and their phenomic and genomic characterization uncovers novel biology.</title>
        <authorList>
            <person name="Wiegand S."/>
            <person name="Jogler M."/>
            <person name="Boedeker C."/>
            <person name="Pinto D."/>
            <person name="Vollmers J."/>
            <person name="Rivas-Marin E."/>
            <person name="Kohn T."/>
            <person name="Peeters S.H."/>
            <person name="Heuer A."/>
            <person name="Rast P."/>
            <person name="Oberbeckmann S."/>
            <person name="Bunk B."/>
            <person name="Jeske O."/>
            <person name="Meyerdierks A."/>
            <person name="Storesund J.E."/>
            <person name="Kallscheuer N."/>
            <person name="Luecker S."/>
            <person name="Lage O.M."/>
            <person name="Pohl T."/>
            <person name="Merkel B.J."/>
            <person name="Hornburger P."/>
            <person name="Mueller R.-W."/>
            <person name="Bruemmer F."/>
            <person name="Labrenz M."/>
            <person name="Spormann A.M."/>
            <person name="Op Den Camp H."/>
            <person name="Overmann J."/>
            <person name="Amann R."/>
            <person name="Jetten M.S.M."/>
            <person name="Mascher T."/>
            <person name="Medema M.H."/>
            <person name="Devos D.P."/>
            <person name="Kaster A.-K."/>
            <person name="Ovreas L."/>
            <person name="Rohde M."/>
            <person name="Galperin M.Y."/>
            <person name="Jogler C."/>
        </authorList>
    </citation>
    <scope>NUCLEOTIDE SEQUENCE [LARGE SCALE GENOMIC DNA]</scope>
    <source>
        <strain evidence="5 6">KOR42</strain>
    </source>
</reference>
<dbReference type="AlphaFoldDB" id="A0A5C5X7P1"/>
<protein>
    <submittedName>
        <fullName evidence="5">Transcriptional regulatory protein AfsQ1</fullName>
    </submittedName>
</protein>
<dbReference type="PANTHER" id="PTHR44591:SF3">
    <property type="entry name" value="RESPONSE REGULATORY DOMAIN-CONTAINING PROTEIN"/>
    <property type="match status" value="1"/>
</dbReference>
<evidence type="ECO:0000313" key="6">
    <source>
        <dbReference type="Proteomes" id="UP000317243"/>
    </source>
</evidence>
<evidence type="ECO:0000256" key="3">
    <source>
        <dbReference type="SAM" id="MobiDB-lite"/>
    </source>
</evidence>
<dbReference type="GO" id="GO:0000160">
    <property type="term" value="P:phosphorelay signal transduction system"/>
    <property type="evidence" value="ECO:0007669"/>
    <property type="project" value="InterPro"/>
</dbReference>
<dbReference type="EMBL" id="SIHI01000001">
    <property type="protein sequence ID" value="TWT58125.1"/>
    <property type="molecule type" value="Genomic_DNA"/>
</dbReference>
<dbReference type="InterPro" id="IPR001789">
    <property type="entry name" value="Sig_transdc_resp-reg_receiver"/>
</dbReference>
<evidence type="ECO:0000256" key="2">
    <source>
        <dbReference type="PROSITE-ProRule" id="PRU00169"/>
    </source>
</evidence>
<organism evidence="5 6">
    <name type="scientific">Thalassoglobus neptunius</name>
    <dbReference type="NCBI Taxonomy" id="1938619"/>
    <lineage>
        <taxon>Bacteria</taxon>
        <taxon>Pseudomonadati</taxon>
        <taxon>Planctomycetota</taxon>
        <taxon>Planctomycetia</taxon>
        <taxon>Planctomycetales</taxon>
        <taxon>Planctomycetaceae</taxon>
        <taxon>Thalassoglobus</taxon>
    </lineage>
</organism>
<dbReference type="Pfam" id="PF00072">
    <property type="entry name" value="Response_reg"/>
    <property type="match status" value="1"/>
</dbReference>
<accession>A0A5C5X7P1</accession>
<dbReference type="InterPro" id="IPR050595">
    <property type="entry name" value="Bact_response_regulator"/>
</dbReference>
<evidence type="ECO:0000256" key="1">
    <source>
        <dbReference type="ARBA" id="ARBA00022553"/>
    </source>
</evidence>
<keyword evidence="6" id="KW-1185">Reference proteome</keyword>
<evidence type="ECO:0000313" key="5">
    <source>
        <dbReference type="EMBL" id="TWT58125.1"/>
    </source>
</evidence>
<dbReference type="Pfam" id="PF14332">
    <property type="entry name" value="DUF4388"/>
    <property type="match status" value="1"/>
</dbReference>
<feature type="modified residue" description="4-aspartylphosphate" evidence="2">
    <location>
        <position position="54"/>
    </location>
</feature>
<sequence>MSAQTVLVIDDSATIRKMVDSHLTQEGYRVVLAPTAEKGLELAPQLVPDLILLDHQLPGTTGIEVCKKIIQMPECLNVPFVVSSTLRKQAYIEYMDVPNVVDSLPKPFKPELLKTTVANALEVGAMIVSSQTSGTAVPEVVDGLDDTSLSGVFGWVGLREVFDFLNNGNKSGMLEVELERHRVLFFIQNGRFQSVVSASVTAEDVAETLPESLQNLAPLLRFTMSSGASSQLDGLVELLDRKVIDPRMLKTLLRFQASYLTRLCFNGEAKAFSFYPEREMPAISRRAPLEISLSALLVEAMLHCDASELPTYEYNIGWLRRALRGQNLDRSGLSAKHVQVLAQLDTEPVTTAEIATRADLPLEEAERVLEGLRMAEWIDAQPLAEGSEMIVLESNPEGSLIFRELIADTENRWSGKVVRDEFGLQLLLKRSTPDVIVIELTGEEELKWPTCLGSESDVSQLDNLCLILPDERSVSDIPEAIRHSQVISRPFSKQNVLTALEELQLRHGAKSSQSDQRHSSNSELSTAGKI</sequence>
<dbReference type="PROSITE" id="PS50110">
    <property type="entry name" value="RESPONSE_REGULATORY"/>
    <property type="match status" value="1"/>
</dbReference>
<name>A0A5C5X7P1_9PLAN</name>